<sequence>MILKSPSLREIQEMEAQSTPSNSSWGIIGPNLRLEKFRKKEEGAMKNVTVWDTLCKYSSSTKPESISMNTAWTTVTSKSSNRVIIQPNNATINVMAKAAEKIRP</sequence>
<dbReference type="Proteomes" id="UP001153678">
    <property type="component" value="Unassembled WGS sequence"/>
</dbReference>
<dbReference type="EMBL" id="CAMKVN010004288">
    <property type="protein sequence ID" value="CAI2186729.1"/>
    <property type="molecule type" value="Genomic_DNA"/>
</dbReference>
<accession>A0A9W4WTY2</accession>
<dbReference type="AlphaFoldDB" id="A0A9W4WTY2"/>
<protein>
    <submittedName>
        <fullName evidence="1">10898_t:CDS:1</fullName>
    </submittedName>
</protein>
<dbReference type="OrthoDB" id="6415790at2759"/>
<evidence type="ECO:0000313" key="2">
    <source>
        <dbReference type="Proteomes" id="UP001153678"/>
    </source>
</evidence>
<gene>
    <name evidence="1" type="ORF">FWILDA_LOCUS12723</name>
</gene>
<keyword evidence="2" id="KW-1185">Reference proteome</keyword>
<reference evidence="1" key="1">
    <citation type="submission" date="2022-08" db="EMBL/GenBank/DDBJ databases">
        <authorList>
            <person name="Kallberg Y."/>
            <person name="Tangrot J."/>
            <person name="Rosling A."/>
        </authorList>
    </citation>
    <scope>NUCLEOTIDE SEQUENCE</scope>
    <source>
        <strain evidence="1">Wild A</strain>
    </source>
</reference>
<comment type="caution">
    <text evidence="1">The sequence shown here is derived from an EMBL/GenBank/DDBJ whole genome shotgun (WGS) entry which is preliminary data.</text>
</comment>
<proteinExistence type="predicted"/>
<organism evidence="1 2">
    <name type="scientific">Funneliformis geosporum</name>
    <dbReference type="NCBI Taxonomy" id="1117311"/>
    <lineage>
        <taxon>Eukaryota</taxon>
        <taxon>Fungi</taxon>
        <taxon>Fungi incertae sedis</taxon>
        <taxon>Mucoromycota</taxon>
        <taxon>Glomeromycotina</taxon>
        <taxon>Glomeromycetes</taxon>
        <taxon>Glomerales</taxon>
        <taxon>Glomeraceae</taxon>
        <taxon>Funneliformis</taxon>
    </lineage>
</organism>
<name>A0A9W4WTY2_9GLOM</name>
<evidence type="ECO:0000313" key="1">
    <source>
        <dbReference type="EMBL" id="CAI2186729.1"/>
    </source>
</evidence>